<dbReference type="InterPro" id="IPR018677">
    <property type="entry name" value="DUF2157"/>
</dbReference>
<dbReference type="Pfam" id="PF09925">
    <property type="entry name" value="DUF2157"/>
    <property type="match status" value="1"/>
</dbReference>
<name>A0A1G2CF59_9BACT</name>
<dbReference type="AlphaFoldDB" id="A0A1G2CF59"/>
<feature type="transmembrane region" description="Helical" evidence="1">
    <location>
        <begin position="108"/>
        <end position="130"/>
    </location>
</feature>
<feature type="transmembrane region" description="Helical" evidence="1">
    <location>
        <begin position="136"/>
        <end position="154"/>
    </location>
</feature>
<evidence type="ECO:0000256" key="1">
    <source>
        <dbReference type="SAM" id="Phobius"/>
    </source>
</evidence>
<feature type="transmembrane region" description="Helical" evidence="1">
    <location>
        <begin position="272"/>
        <end position="289"/>
    </location>
</feature>
<organism evidence="3 4">
    <name type="scientific">Candidatus Liptonbacteria bacterium RIFCSPLOWO2_01_FULL_52_25</name>
    <dbReference type="NCBI Taxonomy" id="1798650"/>
    <lineage>
        <taxon>Bacteria</taxon>
        <taxon>Candidatus Liptoniibacteriota</taxon>
    </lineage>
</organism>
<proteinExistence type="predicted"/>
<protein>
    <recommendedName>
        <fullName evidence="2">DUF2157 domain-containing protein</fullName>
    </recommendedName>
</protein>
<feature type="transmembrane region" description="Helical" evidence="1">
    <location>
        <begin position="250"/>
        <end position="267"/>
    </location>
</feature>
<evidence type="ECO:0000259" key="2">
    <source>
        <dbReference type="Pfam" id="PF09925"/>
    </source>
</evidence>
<dbReference type="STRING" id="1798650.A2945_04280"/>
<dbReference type="Proteomes" id="UP000178880">
    <property type="component" value="Unassembled WGS sequence"/>
</dbReference>
<feature type="transmembrane region" description="Helical" evidence="1">
    <location>
        <begin position="196"/>
        <end position="215"/>
    </location>
</feature>
<sequence length="328" mass="35979">MNKEELLQELSTKISTGELSREEVISRLNFAPAIQQESDGGIKRFSHFSVTKMLYALGAAIVIIGIVIFVAQIWDDIGSFGRISVTLGLGLLITATGSVLLKQKPEDNIGLIFHFIGGMLIPGGVVVTLSELSIDSDWTLAITFGGIFAFYLFLNAIHRHAILTFFAIANGTATIYLILNAVVGGPFRGWFGVKDIYQYLTMAIGASYLFLAHAFRDGWNKKLIGALYFFGITGFLGASFSRVFDSVPWQLLYFLIVLGGLFLSVYLRSRSILVMSILFLIAHVSYITSEYFADSLGWPISLVILGFVFIGLGYASVTINKKYIKGGS</sequence>
<feature type="transmembrane region" description="Helical" evidence="1">
    <location>
        <begin position="161"/>
        <end position="184"/>
    </location>
</feature>
<feature type="transmembrane region" description="Helical" evidence="1">
    <location>
        <begin position="53"/>
        <end position="74"/>
    </location>
</feature>
<feature type="transmembrane region" description="Helical" evidence="1">
    <location>
        <begin position="227"/>
        <end position="244"/>
    </location>
</feature>
<comment type="caution">
    <text evidence="3">The sequence shown here is derived from an EMBL/GenBank/DDBJ whole genome shotgun (WGS) entry which is preliminary data.</text>
</comment>
<reference evidence="3 4" key="1">
    <citation type="journal article" date="2016" name="Nat. Commun.">
        <title>Thousands of microbial genomes shed light on interconnected biogeochemical processes in an aquifer system.</title>
        <authorList>
            <person name="Anantharaman K."/>
            <person name="Brown C.T."/>
            <person name="Hug L.A."/>
            <person name="Sharon I."/>
            <person name="Castelle C.J."/>
            <person name="Probst A.J."/>
            <person name="Thomas B.C."/>
            <person name="Singh A."/>
            <person name="Wilkins M.J."/>
            <person name="Karaoz U."/>
            <person name="Brodie E.L."/>
            <person name="Williams K.H."/>
            <person name="Hubbard S.S."/>
            <person name="Banfield J.F."/>
        </authorList>
    </citation>
    <scope>NUCLEOTIDE SEQUENCE [LARGE SCALE GENOMIC DNA]</scope>
</reference>
<feature type="transmembrane region" description="Helical" evidence="1">
    <location>
        <begin position="80"/>
        <end position="101"/>
    </location>
</feature>
<accession>A0A1G2CF59</accession>
<gene>
    <name evidence="3" type="ORF">A2945_04280</name>
</gene>
<keyword evidence="1" id="KW-0812">Transmembrane</keyword>
<feature type="domain" description="DUF2157" evidence="2">
    <location>
        <begin position="23"/>
        <end position="127"/>
    </location>
</feature>
<evidence type="ECO:0000313" key="4">
    <source>
        <dbReference type="Proteomes" id="UP000178880"/>
    </source>
</evidence>
<keyword evidence="1" id="KW-1133">Transmembrane helix</keyword>
<dbReference type="EMBL" id="MHLA01000009">
    <property type="protein sequence ID" value="OGZ00029.1"/>
    <property type="molecule type" value="Genomic_DNA"/>
</dbReference>
<feature type="transmembrane region" description="Helical" evidence="1">
    <location>
        <begin position="295"/>
        <end position="315"/>
    </location>
</feature>
<evidence type="ECO:0000313" key="3">
    <source>
        <dbReference type="EMBL" id="OGZ00029.1"/>
    </source>
</evidence>
<keyword evidence="1" id="KW-0472">Membrane</keyword>